<evidence type="ECO:0000256" key="1">
    <source>
        <dbReference type="SAM" id="Phobius"/>
    </source>
</evidence>
<keyword evidence="1" id="KW-0472">Membrane</keyword>
<dbReference type="InParanoid" id="A0A3N4KKM2"/>
<dbReference type="Proteomes" id="UP000277580">
    <property type="component" value="Unassembled WGS sequence"/>
</dbReference>
<organism evidence="2 3">
    <name type="scientific">Morchella conica CCBAS932</name>
    <dbReference type="NCBI Taxonomy" id="1392247"/>
    <lineage>
        <taxon>Eukaryota</taxon>
        <taxon>Fungi</taxon>
        <taxon>Dikarya</taxon>
        <taxon>Ascomycota</taxon>
        <taxon>Pezizomycotina</taxon>
        <taxon>Pezizomycetes</taxon>
        <taxon>Pezizales</taxon>
        <taxon>Morchellaceae</taxon>
        <taxon>Morchella</taxon>
    </lineage>
</organism>
<name>A0A3N4KKM2_9PEZI</name>
<keyword evidence="1" id="KW-0812">Transmembrane</keyword>
<reference evidence="2 3" key="1">
    <citation type="journal article" date="2018" name="Nat. Ecol. Evol.">
        <title>Pezizomycetes genomes reveal the molecular basis of ectomycorrhizal truffle lifestyle.</title>
        <authorList>
            <person name="Murat C."/>
            <person name="Payen T."/>
            <person name="Noel B."/>
            <person name="Kuo A."/>
            <person name="Morin E."/>
            <person name="Chen J."/>
            <person name="Kohler A."/>
            <person name="Krizsan K."/>
            <person name="Balestrini R."/>
            <person name="Da Silva C."/>
            <person name="Montanini B."/>
            <person name="Hainaut M."/>
            <person name="Levati E."/>
            <person name="Barry K.W."/>
            <person name="Belfiori B."/>
            <person name="Cichocki N."/>
            <person name="Clum A."/>
            <person name="Dockter R.B."/>
            <person name="Fauchery L."/>
            <person name="Guy J."/>
            <person name="Iotti M."/>
            <person name="Le Tacon F."/>
            <person name="Lindquist E.A."/>
            <person name="Lipzen A."/>
            <person name="Malagnac F."/>
            <person name="Mello A."/>
            <person name="Molinier V."/>
            <person name="Miyauchi S."/>
            <person name="Poulain J."/>
            <person name="Riccioni C."/>
            <person name="Rubini A."/>
            <person name="Sitrit Y."/>
            <person name="Splivallo R."/>
            <person name="Traeger S."/>
            <person name="Wang M."/>
            <person name="Zifcakova L."/>
            <person name="Wipf D."/>
            <person name="Zambonelli A."/>
            <person name="Paolocci F."/>
            <person name="Nowrousian M."/>
            <person name="Ottonello S."/>
            <person name="Baldrian P."/>
            <person name="Spatafora J.W."/>
            <person name="Henrissat B."/>
            <person name="Nagy L.G."/>
            <person name="Aury J.M."/>
            <person name="Wincker P."/>
            <person name="Grigoriev I.V."/>
            <person name="Bonfante P."/>
            <person name="Martin F.M."/>
        </authorList>
    </citation>
    <scope>NUCLEOTIDE SEQUENCE [LARGE SCALE GENOMIC DNA]</scope>
    <source>
        <strain evidence="2 3">CCBAS932</strain>
    </source>
</reference>
<feature type="transmembrane region" description="Helical" evidence="1">
    <location>
        <begin position="45"/>
        <end position="63"/>
    </location>
</feature>
<dbReference type="AlphaFoldDB" id="A0A3N4KKM2"/>
<dbReference type="EMBL" id="ML119147">
    <property type="protein sequence ID" value="RPB09939.1"/>
    <property type="molecule type" value="Genomic_DNA"/>
</dbReference>
<accession>A0A3N4KKM2</accession>
<sequence length="167" mass="18045">MYSNPIIEPSPANVTFAHTASDTIQRYTLHTLHARNEQRSISVDVIQITTSISGLLIAILGLIQGYRFWKQRKINASNVTTATIDNVDNHTGPWPANPNLVTIDINRICLDICKFYLSQIAPTAATQAVGAHDPAAGVELAPAAAQNVTIDEEERGLGPTSTRATIT</sequence>
<evidence type="ECO:0000313" key="3">
    <source>
        <dbReference type="Proteomes" id="UP000277580"/>
    </source>
</evidence>
<keyword evidence="3" id="KW-1185">Reference proteome</keyword>
<proteinExistence type="predicted"/>
<gene>
    <name evidence="2" type="ORF">P167DRAFT_576810</name>
</gene>
<protein>
    <submittedName>
        <fullName evidence="2">Uncharacterized protein</fullName>
    </submittedName>
</protein>
<evidence type="ECO:0000313" key="2">
    <source>
        <dbReference type="EMBL" id="RPB09939.1"/>
    </source>
</evidence>
<dbReference type="OrthoDB" id="10402909at2759"/>
<keyword evidence="1" id="KW-1133">Transmembrane helix</keyword>